<reference evidence="1" key="2">
    <citation type="submission" date="2014-07" db="EMBL/GenBank/DDBJ databases">
        <authorList>
            <person name="Hull J."/>
        </authorList>
    </citation>
    <scope>NUCLEOTIDE SEQUENCE</scope>
</reference>
<reference evidence="1" key="1">
    <citation type="journal article" date="2014" name="PLoS ONE">
        <title>Transcriptome-Based Identification of ABC Transporters in the Western Tarnished Plant Bug Lygus hesperus.</title>
        <authorList>
            <person name="Hull J.J."/>
            <person name="Chaney K."/>
            <person name="Geib S.M."/>
            <person name="Fabrick J.A."/>
            <person name="Brent C.S."/>
            <person name="Walsh D."/>
            <person name="Lavine L.C."/>
        </authorList>
    </citation>
    <scope>NUCLEOTIDE SEQUENCE</scope>
</reference>
<sequence length="189" mass="20673">DDDDDDDNNYGSLTRNNDTLHQQQEQVAFNLLAGRGSDSVLTLARYGFASKCEVQFVLPTKFVHVFALISSTRLQALLQEESKALATFVSATHTASSLSAQRAQRVHALALERLAKEKQAAQRHIWHDKLVLSTSAGTVVFTLSYPPSQQQLHQQIGDGTKDMRTAAAAAVDNRVASLQMDTLSGFITS</sequence>
<dbReference type="AlphaFoldDB" id="A0A0A9W3E4"/>
<proteinExistence type="predicted"/>
<name>A0A0A9W3E4_LYGHE</name>
<feature type="non-terminal residue" evidence="1">
    <location>
        <position position="1"/>
    </location>
</feature>
<gene>
    <name evidence="1" type="primary">scrib_20</name>
    <name evidence="1" type="ORF">CM83_72500</name>
</gene>
<dbReference type="EMBL" id="GBHO01044219">
    <property type="protein sequence ID" value="JAF99384.1"/>
    <property type="molecule type" value="Transcribed_RNA"/>
</dbReference>
<evidence type="ECO:0000313" key="1">
    <source>
        <dbReference type="EMBL" id="JAF99384.1"/>
    </source>
</evidence>
<protein>
    <submittedName>
        <fullName evidence="1">Protein lap4</fullName>
    </submittedName>
</protein>
<organism evidence="1">
    <name type="scientific">Lygus hesperus</name>
    <name type="common">Western plant bug</name>
    <dbReference type="NCBI Taxonomy" id="30085"/>
    <lineage>
        <taxon>Eukaryota</taxon>
        <taxon>Metazoa</taxon>
        <taxon>Ecdysozoa</taxon>
        <taxon>Arthropoda</taxon>
        <taxon>Hexapoda</taxon>
        <taxon>Insecta</taxon>
        <taxon>Pterygota</taxon>
        <taxon>Neoptera</taxon>
        <taxon>Paraneoptera</taxon>
        <taxon>Hemiptera</taxon>
        <taxon>Heteroptera</taxon>
        <taxon>Panheteroptera</taxon>
        <taxon>Cimicomorpha</taxon>
        <taxon>Miridae</taxon>
        <taxon>Mirini</taxon>
        <taxon>Lygus</taxon>
    </lineage>
</organism>
<accession>A0A0A9W3E4</accession>